<name>A0A0A2UY51_9BACI</name>
<sequence>MALLSLSLLFGGGMGVADESSLSILHKGEELERVRVGEFVHVVGKPFMNLEAIQELSSEINEQVGKPPVNAKVGESGEIVPGKSGSKLYEEKFRVELIKALYHPDQKKLSIPMMTVHPKVDSELIAHIRTQQIGQYVTYFNSSNEERTHNIKLSSDAIDNHVVFPNEVFSFNEVVGKRTKDKGYKPAPVIVKGEVTEGIGGGICQVSSTLFNAVDHARVKVVERYSHSKQVPYVPPGRDATVSWWGPDFTFKNNYNEPLLIRSNVTGGTLRIVIYSANGVDVKPRDIPDASRELPDEIHIDDLGGWKNE</sequence>
<dbReference type="STRING" id="1385513.N780_19685"/>
<dbReference type="InterPro" id="IPR052913">
    <property type="entry name" value="Glycopeptide_resist_protein"/>
</dbReference>
<dbReference type="AlphaFoldDB" id="A0A0A2UY51"/>
<keyword evidence="2" id="KW-1185">Reference proteome</keyword>
<evidence type="ECO:0000313" key="2">
    <source>
        <dbReference type="Proteomes" id="UP000030153"/>
    </source>
</evidence>
<dbReference type="EMBL" id="AVBG01000006">
    <property type="protein sequence ID" value="KGP91441.1"/>
    <property type="molecule type" value="Genomic_DNA"/>
</dbReference>
<gene>
    <name evidence="1" type="ORF">N780_19685</name>
</gene>
<reference evidence="1 2" key="1">
    <citation type="submission" date="2013-08" db="EMBL/GenBank/DDBJ databases">
        <title>Genome of Pontibacillus chungwhensis.</title>
        <authorList>
            <person name="Wang Q."/>
            <person name="Wang G."/>
        </authorList>
    </citation>
    <scope>NUCLEOTIDE SEQUENCE [LARGE SCALE GENOMIC DNA]</scope>
    <source>
        <strain evidence="1 2">BH030062</strain>
    </source>
</reference>
<dbReference type="Pfam" id="PF04294">
    <property type="entry name" value="VanW"/>
    <property type="match status" value="1"/>
</dbReference>
<evidence type="ECO:0008006" key="3">
    <source>
        <dbReference type="Google" id="ProtNLM"/>
    </source>
</evidence>
<evidence type="ECO:0000313" key="1">
    <source>
        <dbReference type="EMBL" id="KGP91441.1"/>
    </source>
</evidence>
<accession>A0A0A2UY51</accession>
<dbReference type="eggNOG" id="COG2720">
    <property type="taxonomic scope" value="Bacteria"/>
</dbReference>
<proteinExistence type="predicted"/>
<dbReference type="PANTHER" id="PTHR35788:SF1">
    <property type="entry name" value="EXPORTED PROTEIN"/>
    <property type="match status" value="1"/>
</dbReference>
<dbReference type="Proteomes" id="UP000030153">
    <property type="component" value="Unassembled WGS sequence"/>
</dbReference>
<organism evidence="1 2">
    <name type="scientific">Pontibacillus chungwhensis BH030062</name>
    <dbReference type="NCBI Taxonomy" id="1385513"/>
    <lineage>
        <taxon>Bacteria</taxon>
        <taxon>Bacillati</taxon>
        <taxon>Bacillota</taxon>
        <taxon>Bacilli</taxon>
        <taxon>Bacillales</taxon>
        <taxon>Bacillaceae</taxon>
        <taxon>Pontibacillus</taxon>
    </lineage>
</organism>
<comment type="caution">
    <text evidence="1">The sequence shown here is derived from an EMBL/GenBank/DDBJ whole genome shotgun (WGS) entry which is preliminary data.</text>
</comment>
<protein>
    <recommendedName>
        <fullName evidence="3">Peptidoglycan binding domain-containing protein</fullName>
    </recommendedName>
</protein>
<dbReference type="InterPro" id="IPR007391">
    <property type="entry name" value="Vancomycin_resist_VanW"/>
</dbReference>
<dbReference type="PANTHER" id="PTHR35788">
    <property type="entry name" value="EXPORTED PROTEIN-RELATED"/>
    <property type="match status" value="1"/>
</dbReference>